<keyword evidence="1" id="KW-0677">Repeat</keyword>
<evidence type="ECO:0000256" key="3">
    <source>
        <dbReference type="PROSITE-ProRule" id="PRU00023"/>
    </source>
</evidence>
<name>A0AA36NAY3_9DINO</name>
<evidence type="ECO:0000313" key="5">
    <source>
        <dbReference type="EMBL" id="CAJ1396846.1"/>
    </source>
</evidence>
<accession>A0AA36NAY3</accession>
<gene>
    <name evidence="5" type="ORF">EVOR1521_LOCUS20985</name>
</gene>
<dbReference type="SMART" id="SM00248">
    <property type="entry name" value="ANK"/>
    <property type="match status" value="4"/>
</dbReference>
<evidence type="ECO:0000313" key="6">
    <source>
        <dbReference type="Proteomes" id="UP001178507"/>
    </source>
</evidence>
<keyword evidence="2 3" id="KW-0040">ANK repeat</keyword>
<dbReference type="SUPFAM" id="SSF48403">
    <property type="entry name" value="Ankyrin repeat"/>
    <property type="match status" value="1"/>
</dbReference>
<sequence length="423" mass="44913">DGASARSWDGHGTPLRGAVQAQSAEMAKLLLEAKASPNEHDAKGVSVLHTASFDGLTDLCLTLLKARADANAADQHGQTALFFAPTGSVCDALLDHKASVNAVNQKGQSALHLASRAGLSEVLLWFAPRVSREVVELRDVHGATAAYYARHAGVNNEFLMKHKLTAADPPSTTERPRRSRREGEAQEDGARERSAWATKTHLPLPPLLEDQHSEEEEAFLVSSLSLKDAERVVNGPNDEEELPCSTVVAPLAEEEDKAEDAFLAPEVPVPNGSAAPDCEGVDSQPEVEHAEEVSGDAEMSGEEPSPVKSPSGAPHQAWAEEGAAHAEAKEAAEATEAAPVSPESATDHLDRADKMVTWEEDCGHPGSALLPSSADVQGRGVDSLADSVASDASDGQRRERRTSANQAFLWQLNTEPSVEPVDI</sequence>
<feature type="repeat" description="ANK" evidence="3">
    <location>
        <begin position="43"/>
        <end position="75"/>
    </location>
</feature>
<dbReference type="PROSITE" id="PS50088">
    <property type="entry name" value="ANK_REPEAT"/>
    <property type="match status" value="1"/>
</dbReference>
<protein>
    <recommendedName>
        <fullName evidence="7">Ankyrin repeat-containing protein</fullName>
    </recommendedName>
</protein>
<evidence type="ECO:0000256" key="2">
    <source>
        <dbReference type="ARBA" id="ARBA00023043"/>
    </source>
</evidence>
<comment type="caution">
    <text evidence="5">The sequence shown here is derived from an EMBL/GenBank/DDBJ whole genome shotgun (WGS) entry which is preliminary data.</text>
</comment>
<feature type="compositionally biased region" description="Basic and acidic residues" evidence="4">
    <location>
        <begin position="345"/>
        <end position="363"/>
    </location>
</feature>
<reference evidence="5" key="1">
    <citation type="submission" date="2023-08" db="EMBL/GenBank/DDBJ databases">
        <authorList>
            <person name="Chen Y."/>
            <person name="Shah S."/>
            <person name="Dougan E. K."/>
            <person name="Thang M."/>
            <person name="Chan C."/>
        </authorList>
    </citation>
    <scope>NUCLEOTIDE SEQUENCE</scope>
</reference>
<organism evidence="5 6">
    <name type="scientific">Effrenium voratum</name>
    <dbReference type="NCBI Taxonomy" id="2562239"/>
    <lineage>
        <taxon>Eukaryota</taxon>
        <taxon>Sar</taxon>
        <taxon>Alveolata</taxon>
        <taxon>Dinophyceae</taxon>
        <taxon>Suessiales</taxon>
        <taxon>Symbiodiniaceae</taxon>
        <taxon>Effrenium</taxon>
    </lineage>
</organism>
<feature type="non-terminal residue" evidence="5">
    <location>
        <position position="423"/>
    </location>
</feature>
<evidence type="ECO:0000256" key="1">
    <source>
        <dbReference type="ARBA" id="ARBA00022737"/>
    </source>
</evidence>
<dbReference type="AlphaFoldDB" id="A0AA36NAY3"/>
<proteinExistence type="predicted"/>
<dbReference type="PANTHER" id="PTHR24173">
    <property type="entry name" value="ANKYRIN REPEAT CONTAINING"/>
    <property type="match status" value="1"/>
</dbReference>
<feature type="compositionally biased region" description="Low complexity" evidence="4">
    <location>
        <begin position="381"/>
        <end position="393"/>
    </location>
</feature>
<feature type="compositionally biased region" description="Basic and acidic residues" evidence="4">
    <location>
        <begin position="181"/>
        <end position="194"/>
    </location>
</feature>
<dbReference type="Proteomes" id="UP001178507">
    <property type="component" value="Unassembled WGS sequence"/>
</dbReference>
<dbReference type="PANTHER" id="PTHR24173:SF74">
    <property type="entry name" value="ANKYRIN REPEAT DOMAIN-CONTAINING PROTEIN 16"/>
    <property type="match status" value="1"/>
</dbReference>
<evidence type="ECO:0000256" key="4">
    <source>
        <dbReference type="SAM" id="MobiDB-lite"/>
    </source>
</evidence>
<feature type="region of interest" description="Disordered" evidence="4">
    <location>
        <begin position="161"/>
        <end position="200"/>
    </location>
</feature>
<dbReference type="Pfam" id="PF12796">
    <property type="entry name" value="Ank_2"/>
    <property type="match status" value="1"/>
</dbReference>
<feature type="region of interest" description="Disordered" evidence="4">
    <location>
        <begin position="266"/>
        <end position="404"/>
    </location>
</feature>
<dbReference type="Gene3D" id="1.25.40.20">
    <property type="entry name" value="Ankyrin repeat-containing domain"/>
    <property type="match status" value="2"/>
</dbReference>
<dbReference type="InterPro" id="IPR002110">
    <property type="entry name" value="Ankyrin_rpt"/>
</dbReference>
<dbReference type="EMBL" id="CAUJNA010003244">
    <property type="protein sequence ID" value="CAJ1396846.1"/>
    <property type="molecule type" value="Genomic_DNA"/>
</dbReference>
<evidence type="ECO:0008006" key="7">
    <source>
        <dbReference type="Google" id="ProtNLM"/>
    </source>
</evidence>
<feature type="compositionally biased region" description="Basic and acidic residues" evidence="4">
    <location>
        <begin position="322"/>
        <end position="332"/>
    </location>
</feature>
<keyword evidence="6" id="KW-1185">Reference proteome</keyword>
<dbReference type="InterPro" id="IPR036770">
    <property type="entry name" value="Ankyrin_rpt-contain_sf"/>
</dbReference>